<dbReference type="Proteomes" id="UP000270468">
    <property type="component" value="Unassembled WGS sequence"/>
</dbReference>
<protein>
    <submittedName>
        <fullName evidence="1">Uncharacterized protein</fullName>
    </submittedName>
</protein>
<keyword evidence="2" id="KW-1185">Reference proteome</keyword>
<reference evidence="1 2" key="1">
    <citation type="submission" date="2018-11" db="EMBL/GenBank/DDBJ databases">
        <authorList>
            <person name="Criscuolo A."/>
        </authorList>
    </citation>
    <scope>NUCLEOTIDE SEQUENCE [LARGE SCALE GENOMIC DNA]</scope>
    <source>
        <strain evidence="1">ATB-66</strain>
    </source>
</reference>
<evidence type="ECO:0000313" key="2">
    <source>
        <dbReference type="Proteomes" id="UP000270468"/>
    </source>
</evidence>
<accession>A0A3P5X1D8</accession>
<name>A0A3P5X1D8_9BACL</name>
<sequence>MDKKKETALEFAKILIQKNNVVPVSTMSSIDSNSIQYTIGEKNYTFFEIVSHFLECIDNFEEL</sequence>
<organism evidence="1 2">
    <name type="scientific">Filibacter tadaridae</name>
    <dbReference type="NCBI Taxonomy" id="2483811"/>
    <lineage>
        <taxon>Bacteria</taxon>
        <taxon>Bacillati</taxon>
        <taxon>Bacillota</taxon>
        <taxon>Bacilli</taxon>
        <taxon>Bacillales</taxon>
        <taxon>Caryophanaceae</taxon>
        <taxon>Filibacter</taxon>
    </lineage>
</organism>
<gene>
    <name evidence="1" type="ORF">FILTAD_01174</name>
</gene>
<evidence type="ECO:0000313" key="1">
    <source>
        <dbReference type="EMBL" id="VDC25120.1"/>
    </source>
</evidence>
<proteinExistence type="predicted"/>
<dbReference type="AlphaFoldDB" id="A0A3P5X1D8"/>
<dbReference type="RefSeq" id="WP_124069589.1">
    <property type="nucleotide sequence ID" value="NZ_CBCRXF010000011.1"/>
</dbReference>
<dbReference type="EMBL" id="UXAV01000031">
    <property type="protein sequence ID" value="VDC25120.1"/>
    <property type="molecule type" value="Genomic_DNA"/>
</dbReference>